<evidence type="ECO:0008006" key="10">
    <source>
        <dbReference type="Google" id="ProtNLM"/>
    </source>
</evidence>
<gene>
    <name evidence="8" type="ORF">BCR35DRAFT_305411</name>
</gene>
<dbReference type="GO" id="GO:0006260">
    <property type="term" value="P:DNA replication"/>
    <property type="evidence" value="ECO:0007669"/>
    <property type="project" value="UniProtKB-KW"/>
</dbReference>
<dbReference type="GO" id="GO:0003677">
    <property type="term" value="F:DNA binding"/>
    <property type="evidence" value="ECO:0007669"/>
    <property type="project" value="UniProtKB-KW"/>
</dbReference>
<proteinExistence type="inferred from homology"/>
<accession>A0A1Y2F1A8</accession>
<dbReference type="OrthoDB" id="121932at2759"/>
<comment type="caution">
    <text evidence="8">The sequence shown here is derived from an EMBL/GenBank/DDBJ whole genome shotgun (WGS) entry which is preliminary data.</text>
</comment>
<dbReference type="EMBL" id="MCGR01000031">
    <property type="protein sequence ID" value="ORY77639.1"/>
    <property type="molecule type" value="Genomic_DNA"/>
</dbReference>
<keyword evidence="9" id="KW-1185">Reference proteome</keyword>
<dbReference type="GO" id="GO:0031390">
    <property type="term" value="C:Ctf18 RFC-like complex"/>
    <property type="evidence" value="ECO:0007669"/>
    <property type="project" value="InterPro"/>
</dbReference>
<comment type="subcellular location">
    <subcellularLocation>
        <location evidence="1">Nucleus</location>
    </subcellularLocation>
</comment>
<dbReference type="Pfam" id="PF09696">
    <property type="entry name" value="Ctf8"/>
    <property type="match status" value="1"/>
</dbReference>
<name>A0A1Y2F1A8_9BASI</name>
<sequence>MHLPLHPTPLLQTQLTTSTATGNQLPLLWLNSEPFLIELQGSLELPGRAGVELKEGEREGMMVGWVDLEKTKPLLHIAHHRLEGSIVALPTPYAILRTTPAPVLPPSKRARLSSPSHAAATSSPVKPPPTTQEEEKLREELDEESKPRIEIVGLVRRKVVFSKRPEMMVKAASAGAD</sequence>
<dbReference type="PANTHER" id="PTHR28605">
    <property type="entry name" value="CTF8, CHROMOSOME TRANSMISSION FIDELITY FACTOR 8 HOMOLOG (S. CEREVISIAE)"/>
    <property type="match status" value="1"/>
</dbReference>
<dbReference type="InParanoid" id="A0A1Y2F1A8"/>
<evidence type="ECO:0000256" key="5">
    <source>
        <dbReference type="ARBA" id="ARBA00023306"/>
    </source>
</evidence>
<reference evidence="8 9" key="1">
    <citation type="submission" date="2016-07" db="EMBL/GenBank/DDBJ databases">
        <title>Pervasive Adenine N6-methylation of Active Genes in Fungi.</title>
        <authorList>
            <consortium name="DOE Joint Genome Institute"/>
            <person name="Mondo S.J."/>
            <person name="Dannebaum R.O."/>
            <person name="Kuo R.C."/>
            <person name="Labutti K."/>
            <person name="Haridas S."/>
            <person name="Kuo A."/>
            <person name="Salamov A."/>
            <person name="Ahrendt S.R."/>
            <person name="Lipzen A."/>
            <person name="Sullivan W."/>
            <person name="Andreopoulos W.B."/>
            <person name="Clum A."/>
            <person name="Lindquist E."/>
            <person name="Daum C."/>
            <person name="Ramamoorthy G.K."/>
            <person name="Gryganskyi A."/>
            <person name="Culley D."/>
            <person name="Magnuson J.K."/>
            <person name="James T.Y."/>
            <person name="O'Malley M.A."/>
            <person name="Stajich J.E."/>
            <person name="Spatafora J.W."/>
            <person name="Visel A."/>
            <person name="Grigoriev I.V."/>
        </authorList>
    </citation>
    <scope>NUCLEOTIDE SEQUENCE [LARGE SCALE GENOMIC DNA]</scope>
    <source>
        <strain evidence="8 9">62-1032</strain>
    </source>
</reference>
<evidence type="ECO:0000256" key="1">
    <source>
        <dbReference type="ARBA" id="ARBA00004123"/>
    </source>
</evidence>
<evidence type="ECO:0000313" key="9">
    <source>
        <dbReference type="Proteomes" id="UP000193467"/>
    </source>
</evidence>
<dbReference type="PANTHER" id="PTHR28605:SF1">
    <property type="entry name" value="CHROMOSOME TRANSMISSION FIDELITY FACTOR 8"/>
    <property type="match status" value="1"/>
</dbReference>
<feature type="region of interest" description="Disordered" evidence="7">
    <location>
        <begin position="104"/>
        <end position="144"/>
    </location>
</feature>
<dbReference type="Proteomes" id="UP000193467">
    <property type="component" value="Unassembled WGS sequence"/>
</dbReference>
<evidence type="ECO:0000256" key="2">
    <source>
        <dbReference type="ARBA" id="ARBA00022705"/>
    </source>
</evidence>
<evidence type="ECO:0000256" key="6">
    <source>
        <dbReference type="ARBA" id="ARBA00038447"/>
    </source>
</evidence>
<evidence type="ECO:0000256" key="4">
    <source>
        <dbReference type="ARBA" id="ARBA00023242"/>
    </source>
</evidence>
<evidence type="ECO:0000313" key="8">
    <source>
        <dbReference type="EMBL" id="ORY77639.1"/>
    </source>
</evidence>
<dbReference type="GO" id="GO:0007064">
    <property type="term" value="P:mitotic sister chromatid cohesion"/>
    <property type="evidence" value="ECO:0007669"/>
    <property type="project" value="InterPro"/>
</dbReference>
<keyword evidence="3" id="KW-0238">DNA-binding</keyword>
<dbReference type="AlphaFoldDB" id="A0A1Y2F1A8"/>
<evidence type="ECO:0000256" key="7">
    <source>
        <dbReference type="SAM" id="MobiDB-lite"/>
    </source>
</evidence>
<protein>
    <recommendedName>
        <fullName evidence="10">Ctf8-domain-containing protein</fullName>
    </recommendedName>
</protein>
<comment type="similarity">
    <text evidence="6">Belongs to the CTF8 family.</text>
</comment>
<keyword evidence="5" id="KW-0131">Cell cycle</keyword>
<dbReference type="InterPro" id="IPR018607">
    <property type="entry name" value="Ctf8"/>
</dbReference>
<evidence type="ECO:0000256" key="3">
    <source>
        <dbReference type="ARBA" id="ARBA00023125"/>
    </source>
</evidence>
<feature type="compositionally biased region" description="Low complexity" evidence="7">
    <location>
        <begin position="113"/>
        <end position="124"/>
    </location>
</feature>
<dbReference type="STRING" id="106004.A0A1Y2F1A8"/>
<organism evidence="8 9">
    <name type="scientific">Leucosporidium creatinivorum</name>
    <dbReference type="NCBI Taxonomy" id="106004"/>
    <lineage>
        <taxon>Eukaryota</taxon>
        <taxon>Fungi</taxon>
        <taxon>Dikarya</taxon>
        <taxon>Basidiomycota</taxon>
        <taxon>Pucciniomycotina</taxon>
        <taxon>Microbotryomycetes</taxon>
        <taxon>Leucosporidiales</taxon>
        <taxon>Leucosporidium</taxon>
    </lineage>
</organism>
<keyword evidence="2" id="KW-0235">DNA replication</keyword>
<feature type="compositionally biased region" description="Basic and acidic residues" evidence="7">
    <location>
        <begin position="133"/>
        <end position="144"/>
    </location>
</feature>
<keyword evidence="4" id="KW-0539">Nucleus</keyword>